<keyword evidence="5 8" id="KW-1133">Transmembrane helix</keyword>
<keyword evidence="3" id="KW-0808">Transferase</keyword>
<keyword evidence="4 8" id="KW-0812">Transmembrane</keyword>
<comment type="caution">
    <text evidence="9">The sequence shown here is derived from an EMBL/GenBank/DDBJ whole genome shotgun (WGS) entry which is preliminary data.</text>
</comment>
<dbReference type="OrthoDB" id="9774600at2"/>
<dbReference type="Pfam" id="PF09594">
    <property type="entry name" value="GT87"/>
    <property type="match status" value="1"/>
</dbReference>
<sequence>MPSPPPHLRCILTILGLVIGLGATFRQWGTTDFPVDMIIYREGVWAFLSGREVYSVPMLAGDTELPFIYPPFGALALAPFSAPWIGHDLAGDLMVALSNGLLLLCLYLVLRAVASPAHRPWAWPLSALAWGAVLGWEPVELNNGFAQINIIVMALVILDLVPRRRRLPQGWLIGLAVAIKITPAAMLLYFLLRERFRPILVAGASALAATGIGALVRWDSTAEYFGSVLLGMGSGEDFGVDPTYTSNSSLQAMLTRWSPTEAWARDHASLLTLAWAACALAVILCGSWVMLRLLRAQRPTEAWLINSLVMLLISPVSWSHHWVWLAVVLPVAAWHLGTAPLRSRWPLGAVTGAWVLMVISNPPKWWFGDGVSYAELSPLERFLVSDYVWMALFLLPAAALAVPSPRERGSARAATPAG</sequence>
<dbReference type="RefSeq" id="WP_101173524.1">
    <property type="nucleotide sequence ID" value="NZ_JAKRKB010000002.1"/>
</dbReference>
<organism evidence="9 10">
    <name type="scientific">Corynebacterium mastitidis</name>
    <dbReference type="NCBI Taxonomy" id="161890"/>
    <lineage>
        <taxon>Bacteria</taxon>
        <taxon>Bacillati</taxon>
        <taxon>Actinomycetota</taxon>
        <taxon>Actinomycetes</taxon>
        <taxon>Mycobacteriales</taxon>
        <taxon>Corynebacteriaceae</taxon>
        <taxon>Corynebacterium</taxon>
    </lineage>
</organism>
<comment type="subcellular location">
    <subcellularLocation>
        <location evidence="1">Cell membrane</location>
        <topology evidence="1">Multi-pass membrane protein</topology>
    </subcellularLocation>
</comment>
<dbReference type="Proteomes" id="UP000233249">
    <property type="component" value="Unassembled WGS sequence"/>
</dbReference>
<evidence type="ECO:0000256" key="5">
    <source>
        <dbReference type="ARBA" id="ARBA00022989"/>
    </source>
</evidence>
<evidence type="ECO:0000256" key="2">
    <source>
        <dbReference type="ARBA" id="ARBA00022475"/>
    </source>
</evidence>
<feature type="transmembrane region" description="Helical" evidence="8">
    <location>
        <begin position="198"/>
        <end position="216"/>
    </location>
</feature>
<evidence type="ECO:0000256" key="4">
    <source>
        <dbReference type="ARBA" id="ARBA00022692"/>
    </source>
</evidence>
<evidence type="ECO:0000256" key="7">
    <source>
        <dbReference type="ARBA" id="ARBA00024033"/>
    </source>
</evidence>
<keyword evidence="6 8" id="KW-0472">Membrane</keyword>
<name>A0A2N0X7X1_9CORY</name>
<comment type="similarity">
    <text evidence="7">Belongs to the glycosyltransferase 87 family.</text>
</comment>
<evidence type="ECO:0000256" key="1">
    <source>
        <dbReference type="ARBA" id="ARBA00004651"/>
    </source>
</evidence>
<dbReference type="STRING" id="1121365.GCA_000375365_01391"/>
<evidence type="ECO:0000313" key="9">
    <source>
        <dbReference type="EMBL" id="PKF68777.1"/>
    </source>
</evidence>
<evidence type="ECO:0000256" key="8">
    <source>
        <dbReference type="SAM" id="Phobius"/>
    </source>
</evidence>
<keyword evidence="2" id="KW-1003">Cell membrane</keyword>
<dbReference type="GO" id="GO:0016758">
    <property type="term" value="F:hexosyltransferase activity"/>
    <property type="evidence" value="ECO:0007669"/>
    <property type="project" value="InterPro"/>
</dbReference>
<feature type="transmembrane region" description="Helical" evidence="8">
    <location>
        <begin position="382"/>
        <end position="402"/>
    </location>
</feature>
<evidence type="ECO:0008006" key="11">
    <source>
        <dbReference type="Google" id="ProtNLM"/>
    </source>
</evidence>
<feature type="transmembrane region" description="Helical" evidence="8">
    <location>
        <begin position="303"/>
        <end position="333"/>
    </location>
</feature>
<feature type="transmembrane region" description="Helical" evidence="8">
    <location>
        <begin position="173"/>
        <end position="192"/>
    </location>
</feature>
<protein>
    <recommendedName>
        <fullName evidence="11">DUF2029 domain-containing protein</fullName>
    </recommendedName>
</protein>
<evidence type="ECO:0000256" key="6">
    <source>
        <dbReference type="ARBA" id="ARBA00023136"/>
    </source>
</evidence>
<dbReference type="InterPro" id="IPR018584">
    <property type="entry name" value="GT87"/>
</dbReference>
<feature type="transmembrane region" description="Helical" evidence="8">
    <location>
        <begin position="89"/>
        <end position="109"/>
    </location>
</feature>
<reference evidence="9 10" key="1">
    <citation type="submission" date="2017-12" db="EMBL/GenBank/DDBJ databases">
        <title>Corynebacterium mastitidis 16-1433 Genome.</title>
        <authorList>
            <person name="Gulvik C.A."/>
        </authorList>
    </citation>
    <scope>NUCLEOTIDE SEQUENCE [LARGE SCALE GENOMIC DNA]</scope>
    <source>
        <strain evidence="9 10">16-1433</strain>
    </source>
</reference>
<evidence type="ECO:0000256" key="3">
    <source>
        <dbReference type="ARBA" id="ARBA00022679"/>
    </source>
</evidence>
<evidence type="ECO:0000313" key="10">
    <source>
        <dbReference type="Proteomes" id="UP000233249"/>
    </source>
</evidence>
<gene>
    <name evidence="9" type="ORF">CXB45_05335</name>
</gene>
<accession>A0A2N0X7X1</accession>
<proteinExistence type="inferred from homology"/>
<dbReference type="AlphaFoldDB" id="A0A2N0X7X1"/>
<feature type="transmembrane region" description="Helical" evidence="8">
    <location>
        <begin position="270"/>
        <end position="291"/>
    </location>
</feature>
<dbReference type="GO" id="GO:0005886">
    <property type="term" value="C:plasma membrane"/>
    <property type="evidence" value="ECO:0007669"/>
    <property type="project" value="UniProtKB-SubCell"/>
</dbReference>
<dbReference type="EMBL" id="PJAF01000012">
    <property type="protein sequence ID" value="PKF68777.1"/>
    <property type="molecule type" value="Genomic_DNA"/>
</dbReference>